<sequence>MPARERVASGYHANAFFTLHVQRATEQVFCKSAEKKMVKVNETEYDCKDEDEEKSFVLQVVNDVNCVTNVRCEYPVDIVEVDGVKVSMMMDSGAKLTLISESDYLKYFVNTVSLLLPDDTPFSYGGKPIELKGYLEAKIAFKGNMIEGKVYIPVVGDTILGWPHQKMLNIVLNPVAVPQVQVQKVCGWGEELLNEFPEVFSN</sequence>
<dbReference type="EMBL" id="JANPWB010000006">
    <property type="protein sequence ID" value="KAJ1180778.1"/>
    <property type="molecule type" value="Genomic_DNA"/>
</dbReference>
<evidence type="ECO:0000313" key="1">
    <source>
        <dbReference type="EMBL" id="KAJ1180778.1"/>
    </source>
</evidence>
<dbReference type="SUPFAM" id="SSF50630">
    <property type="entry name" value="Acid proteases"/>
    <property type="match status" value="1"/>
</dbReference>
<protein>
    <recommendedName>
        <fullName evidence="3">Peptidase A2 domain-containing protein</fullName>
    </recommendedName>
</protein>
<keyword evidence="2" id="KW-1185">Reference proteome</keyword>
<dbReference type="InterPro" id="IPR021109">
    <property type="entry name" value="Peptidase_aspartic_dom_sf"/>
</dbReference>
<dbReference type="AlphaFoldDB" id="A0AAV7TWD5"/>
<organism evidence="1 2">
    <name type="scientific">Pleurodeles waltl</name>
    <name type="common">Iberian ribbed newt</name>
    <dbReference type="NCBI Taxonomy" id="8319"/>
    <lineage>
        <taxon>Eukaryota</taxon>
        <taxon>Metazoa</taxon>
        <taxon>Chordata</taxon>
        <taxon>Craniata</taxon>
        <taxon>Vertebrata</taxon>
        <taxon>Euteleostomi</taxon>
        <taxon>Amphibia</taxon>
        <taxon>Batrachia</taxon>
        <taxon>Caudata</taxon>
        <taxon>Salamandroidea</taxon>
        <taxon>Salamandridae</taxon>
        <taxon>Pleurodelinae</taxon>
        <taxon>Pleurodeles</taxon>
    </lineage>
</organism>
<reference evidence="1" key="1">
    <citation type="journal article" date="2022" name="bioRxiv">
        <title>Sequencing and chromosome-scale assembly of the giantPleurodeles waltlgenome.</title>
        <authorList>
            <person name="Brown T."/>
            <person name="Elewa A."/>
            <person name="Iarovenko S."/>
            <person name="Subramanian E."/>
            <person name="Araus A.J."/>
            <person name="Petzold A."/>
            <person name="Susuki M."/>
            <person name="Suzuki K.-i.T."/>
            <person name="Hayashi T."/>
            <person name="Toyoda A."/>
            <person name="Oliveira C."/>
            <person name="Osipova E."/>
            <person name="Leigh N.D."/>
            <person name="Simon A."/>
            <person name="Yun M.H."/>
        </authorList>
    </citation>
    <scope>NUCLEOTIDE SEQUENCE</scope>
    <source>
        <strain evidence="1">20211129_DDA</strain>
        <tissue evidence="1">Liver</tissue>
    </source>
</reference>
<accession>A0AAV7TWD5</accession>
<gene>
    <name evidence="1" type="ORF">NDU88_005994</name>
</gene>
<dbReference type="Proteomes" id="UP001066276">
    <property type="component" value="Chromosome 3_2"/>
</dbReference>
<evidence type="ECO:0000313" key="2">
    <source>
        <dbReference type="Proteomes" id="UP001066276"/>
    </source>
</evidence>
<name>A0AAV7TWD5_PLEWA</name>
<proteinExistence type="predicted"/>
<evidence type="ECO:0008006" key="3">
    <source>
        <dbReference type="Google" id="ProtNLM"/>
    </source>
</evidence>
<comment type="caution">
    <text evidence="1">The sequence shown here is derived from an EMBL/GenBank/DDBJ whole genome shotgun (WGS) entry which is preliminary data.</text>
</comment>